<dbReference type="VEuPathDB" id="MicrosporidiaDB:HERIO_946"/>
<dbReference type="EMBL" id="LVKB01000037">
    <property type="protein sequence ID" value="ORD97170.1"/>
    <property type="molecule type" value="Genomic_DNA"/>
</dbReference>
<protein>
    <submittedName>
        <fullName evidence="1">Uncharacterized protein</fullName>
    </submittedName>
</protein>
<organism evidence="1 2">
    <name type="scientific">Hepatospora eriocheir</name>
    <dbReference type="NCBI Taxonomy" id="1081669"/>
    <lineage>
        <taxon>Eukaryota</taxon>
        <taxon>Fungi</taxon>
        <taxon>Fungi incertae sedis</taxon>
        <taxon>Microsporidia</taxon>
        <taxon>Hepatosporidae</taxon>
        <taxon>Hepatospora</taxon>
    </lineage>
</organism>
<name>A0A1X0QBK8_9MICR</name>
<accession>A0A1X0QBK8</accession>
<keyword evidence="2" id="KW-1185">Reference proteome</keyword>
<gene>
    <name evidence="1" type="ORF">HERIO_946</name>
</gene>
<comment type="caution">
    <text evidence="1">The sequence shown here is derived from an EMBL/GenBank/DDBJ whole genome shotgun (WGS) entry which is preliminary data.</text>
</comment>
<evidence type="ECO:0000313" key="1">
    <source>
        <dbReference type="EMBL" id="ORD97170.1"/>
    </source>
</evidence>
<reference evidence="1 2" key="1">
    <citation type="journal article" date="2017" name="Environ. Microbiol.">
        <title>Decay of the glycolytic pathway and adaptation to intranuclear parasitism within Enterocytozoonidae microsporidia.</title>
        <authorList>
            <person name="Wiredu Boakye D."/>
            <person name="Jaroenlak P."/>
            <person name="Prachumwat A."/>
            <person name="Williams T.A."/>
            <person name="Bateman K.S."/>
            <person name="Itsathitphaisarn O."/>
            <person name="Sritunyalucksana K."/>
            <person name="Paszkiewicz K.H."/>
            <person name="Moore K.A."/>
            <person name="Stentiford G.D."/>
            <person name="Williams B.A."/>
        </authorList>
    </citation>
    <scope>NUCLEOTIDE SEQUENCE [LARGE SCALE GENOMIC DNA]</scope>
    <source>
        <strain evidence="1 2">GB1</strain>
    </source>
</reference>
<dbReference type="VEuPathDB" id="MicrosporidiaDB:A0H76_2834"/>
<sequence length="138" mass="16459">MLVDSVENWYYFYVRVKTRELYKNDKSVKSVKTHKNCEKDIKLSLDLIEDCCGKLKNIPNLSFNVTDLLDEFKKFEYQYSRENEEKMVVFIENGINEIFSRLYEGLKKKVDGLTIDKLKNTQVYYSMLKKHENSSTEL</sequence>
<dbReference type="Proteomes" id="UP000192356">
    <property type="component" value="Unassembled WGS sequence"/>
</dbReference>
<dbReference type="AlphaFoldDB" id="A0A1X0QBK8"/>
<evidence type="ECO:0000313" key="2">
    <source>
        <dbReference type="Proteomes" id="UP000192356"/>
    </source>
</evidence>
<proteinExistence type="predicted"/>